<organism evidence="3 4">
    <name type="scientific">Rhodococcus oxybenzonivorans</name>
    <dbReference type="NCBI Taxonomy" id="1990687"/>
    <lineage>
        <taxon>Bacteria</taxon>
        <taxon>Bacillati</taxon>
        <taxon>Actinomycetota</taxon>
        <taxon>Actinomycetes</taxon>
        <taxon>Mycobacteriales</taxon>
        <taxon>Nocardiaceae</taxon>
        <taxon>Rhodococcus</taxon>
    </lineage>
</organism>
<reference evidence="3 4" key="1">
    <citation type="submission" date="2017-05" db="EMBL/GenBank/DDBJ databases">
        <title>Isolation of Rhodococcus sp. S2-17 biodegrading of BP-3.</title>
        <authorList>
            <person name="Lee Y."/>
            <person name="Kim K.H."/>
            <person name="Chun B.H."/>
            <person name="Jung H.S."/>
            <person name="Jeon C.O."/>
        </authorList>
    </citation>
    <scope>NUCLEOTIDE SEQUENCE [LARGE SCALE GENOMIC DNA]</scope>
    <source>
        <strain evidence="3 4">S2-17</strain>
    </source>
</reference>
<keyword evidence="4" id="KW-1185">Reference proteome</keyword>
<dbReference type="SUPFAM" id="SSF46955">
    <property type="entry name" value="Putative DNA-binding domain"/>
    <property type="match status" value="1"/>
</dbReference>
<dbReference type="EMBL" id="CP021354">
    <property type="protein sequence ID" value="AWK72939.1"/>
    <property type="molecule type" value="Genomic_DNA"/>
</dbReference>
<dbReference type="GO" id="GO:0003677">
    <property type="term" value="F:DNA binding"/>
    <property type="evidence" value="ECO:0007669"/>
    <property type="project" value="InterPro"/>
</dbReference>
<proteinExistence type="predicted"/>
<evidence type="ECO:0000313" key="4">
    <source>
        <dbReference type="Proteomes" id="UP000245711"/>
    </source>
</evidence>
<protein>
    <recommendedName>
        <fullName evidence="2">Helix-turn-helix domain-containing protein</fullName>
    </recommendedName>
</protein>
<dbReference type="KEGG" id="roz:CBI38_16635"/>
<gene>
    <name evidence="3" type="ORF">CBI38_16635</name>
</gene>
<dbReference type="Proteomes" id="UP000245711">
    <property type="component" value="Chromosome"/>
</dbReference>
<dbReference type="Pfam" id="PF12728">
    <property type="entry name" value="HTH_17"/>
    <property type="match status" value="1"/>
</dbReference>
<feature type="domain" description="Helix-turn-helix" evidence="2">
    <location>
        <begin position="2"/>
        <end position="47"/>
    </location>
</feature>
<dbReference type="NCBIfam" id="TIGR01764">
    <property type="entry name" value="excise"/>
    <property type="match status" value="1"/>
</dbReference>
<evidence type="ECO:0000259" key="2">
    <source>
        <dbReference type="Pfam" id="PF12728"/>
    </source>
</evidence>
<evidence type="ECO:0000313" key="3">
    <source>
        <dbReference type="EMBL" id="AWK72939.1"/>
    </source>
</evidence>
<feature type="region of interest" description="Disordered" evidence="1">
    <location>
        <begin position="72"/>
        <end position="96"/>
    </location>
</feature>
<name>A0A2S2BWJ6_9NOCA</name>
<accession>A0A2S2BWJ6</accession>
<dbReference type="InterPro" id="IPR009061">
    <property type="entry name" value="DNA-bd_dom_put_sf"/>
</dbReference>
<evidence type="ECO:0000256" key="1">
    <source>
        <dbReference type="SAM" id="MobiDB-lite"/>
    </source>
</evidence>
<dbReference type="AlphaFoldDB" id="A0A2S2BWJ6"/>
<dbReference type="InterPro" id="IPR010093">
    <property type="entry name" value="SinI_DNA-bd"/>
</dbReference>
<dbReference type="InterPro" id="IPR041657">
    <property type="entry name" value="HTH_17"/>
</dbReference>
<sequence length="96" mass="10480">MRIGEAAAYLNMSVVGVRKAAPEGRLPSRRRGSGQRVFDRTDLDAYLGRPPAPHKAPADRVEVWYCRVSGSTGQESSLANEESMLRESASGAVYRV</sequence>